<reference evidence="1 2" key="1">
    <citation type="journal article" date="2016" name="Mol. Biol. Evol.">
        <title>Comparative Genomics of Early-Diverging Mushroom-Forming Fungi Provides Insights into the Origins of Lignocellulose Decay Capabilities.</title>
        <authorList>
            <person name="Nagy L.G."/>
            <person name="Riley R."/>
            <person name="Tritt A."/>
            <person name="Adam C."/>
            <person name="Daum C."/>
            <person name="Floudas D."/>
            <person name="Sun H."/>
            <person name="Yadav J.S."/>
            <person name="Pangilinan J."/>
            <person name="Larsson K.H."/>
            <person name="Matsuura K."/>
            <person name="Barry K."/>
            <person name="Labutti K."/>
            <person name="Kuo R."/>
            <person name="Ohm R.A."/>
            <person name="Bhattacharya S.S."/>
            <person name="Shirouzu T."/>
            <person name="Yoshinaga Y."/>
            <person name="Martin F.M."/>
            <person name="Grigoriev I.V."/>
            <person name="Hibbett D.S."/>
        </authorList>
    </citation>
    <scope>NUCLEOTIDE SEQUENCE [LARGE SCALE GENOMIC DNA]</scope>
    <source>
        <strain evidence="1 2">HHB14362 ss-1</strain>
    </source>
</reference>
<keyword evidence="2" id="KW-1185">Reference proteome</keyword>
<dbReference type="AlphaFoldDB" id="A0A165TRY0"/>
<proteinExistence type="predicted"/>
<gene>
    <name evidence="1" type="ORF">NEOLEDRAFT_154800</name>
</gene>
<sequence>MACALRSVCRRFRDAMEAYRFRIVALEWHTCMVAFLDTFKASSKTAQASVRHLFLLVDVDFDEDETPVGKAVFPSCTCFPHIYQPVEDIITLVSRRLETFWCIINQCHVFSALDSILHTPFPRLTHLTFWHRDLRPRVTSNEFQGELYPSLIDLHIGSSGVTMFRDGNVIALDLIRRAPRNCHMHVRLSGIALYRFTQADFAIVLGLAPPTSSFSLRLPRSVDNYTLVLNQATSSRRMAREGPRRTPAYRYICLIPCADINGHFEGPMSDIYADIMAKISAYVR</sequence>
<dbReference type="OrthoDB" id="2748701at2759"/>
<dbReference type="Proteomes" id="UP000076761">
    <property type="component" value="Unassembled WGS sequence"/>
</dbReference>
<dbReference type="InParanoid" id="A0A165TRY0"/>
<evidence type="ECO:0008006" key="3">
    <source>
        <dbReference type="Google" id="ProtNLM"/>
    </source>
</evidence>
<evidence type="ECO:0000313" key="2">
    <source>
        <dbReference type="Proteomes" id="UP000076761"/>
    </source>
</evidence>
<dbReference type="EMBL" id="KV425563">
    <property type="protein sequence ID" value="KZT27087.1"/>
    <property type="molecule type" value="Genomic_DNA"/>
</dbReference>
<dbReference type="STRING" id="1314782.A0A165TRY0"/>
<protein>
    <recommendedName>
        <fullName evidence="3">F-box domain-containing protein</fullName>
    </recommendedName>
</protein>
<accession>A0A165TRY0</accession>
<evidence type="ECO:0000313" key="1">
    <source>
        <dbReference type="EMBL" id="KZT27087.1"/>
    </source>
</evidence>
<organism evidence="1 2">
    <name type="scientific">Neolentinus lepideus HHB14362 ss-1</name>
    <dbReference type="NCBI Taxonomy" id="1314782"/>
    <lineage>
        <taxon>Eukaryota</taxon>
        <taxon>Fungi</taxon>
        <taxon>Dikarya</taxon>
        <taxon>Basidiomycota</taxon>
        <taxon>Agaricomycotina</taxon>
        <taxon>Agaricomycetes</taxon>
        <taxon>Gloeophyllales</taxon>
        <taxon>Gloeophyllaceae</taxon>
        <taxon>Neolentinus</taxon>
    </lineage>
</organism>
<name>A0A165TRY0_9AGAM</name>